<feature type="active site" description="Charge relay system" evidence="2">
    <location>
        <position position="326"/>
    </location>
</feature>
<comment type="caution">
    <text evidence="5">The sequence shown here is derived from an EMBL/GenBank/DDBJ whole genome shotgun (WGS) entry which is preliminary data.</text>
</comment>
<dbReference type="InterPro" id="IPR025483">
    <property type="entry name" value="Lipase_euk"/>
</dbReference>
<dbReference type="EMBL" id="JAVRBK010000005">
    <property type="protein sequence ID" value="KAK5643345.1"/>
    <property type="molecule type" value="Genomic_DNA"/>
</dbReference>
<dbReference type="Gene3D" id="3.40.50.1820">
    <property type="entry name" value="alpha/beta hydrolase"/>
    <property type="match status" value="2"/>
</dbReference>
<dbReference type="GO" id="GO:0006629">
    <property type="term" value="P:lipid metabolic process"/>
    <property type="evidence" value="ECO:0007669"/>
    <property type="project" value="InterPro"/>
</dbReference>
<sequence>MKWLLIIAICIAAIAFLIVRTNKNNVCKSFDDYYSDRDKNPNCYYNPDHELEVPEIVRRHGYPVEVHNVTTDDGYILTVFRIPYGRHGNTTSKKPVFLQHGITLNGGAFVLMGEKSLAFMLANAGYDVWLGNFRGSRYSSSHSYLNSQSEVYWNFTQLNRVRTVTRQKIIYVGFSMGTTAAYTYFSVYPNQMNIDLFIGFAPAIYGEDATLTAPVLTIWPLVAETLPVTLQYNSDTTSVNTVWHYYQLANSNKFQYYDYGEIGNREKYNSSTPPLYSLSNVNVENHLFYATNDRLTTVKSIRRLFNDLPNNYSHKLHKIDDEHFNHLSFVAGKNAHRLVYQRVIDFLKTIGKA</sequence>
<gene>
    <name evidence="5" type="ORF">RI129_007190</name>
</gene>
<keyword evidence="6" id="KW-1185">Reference proteome</keyword>
<evidence type="ECO:0000256" key="1">
    <source>
        <dbReference type="ARBA" id="ARBA00010701"/>
    </source>
</evidence>
<feature type="signal peptide" evidence="3">
    <location>
        <begin position="1"/>
        <end position="15"/>
    </location>
</feature>
<evidence type="ECO:0000313" key="6">
    <source>
        <dbReference type="Proteomes" id="UP001329430"/>
    </source>
</evidence>
<dbReference type="PIRSF" id="PIRSF000862">
    <property type="entry name" value="Steryl_ester_lip"/>
    <property type="match status" value="1"/>
</dbReference>
<dbReference type="Proteomes" id="UP001329430">
    <property type="component" value="Chromosome 5"/>
</dbReference>
<dbReference type="GO" id="GO:0016788">
    <property type="term" value="F:hydrolase activity, acting on ester bonds"/>
    <property type="evidence" value="ECO:0007669"/>
    <property type="project" value="InterPro"/>
</dbReference>
<feature type="chain" id="PRO_5042910984" description="Partial AB-hydrolase lipase domain-containing protein" evidence="3">
    <location>
        <begin position="16"/>
        <end position="353"/>
    </location>
</feature>
<dbReference type="SUPFAM" id="SSF53474">
    <property type="entry name" value="alpha/beta-Hydrolases"/>
    <property type="match status" value="1"/>
</dbReference>
<accession>A0AAN7V7I0</accession>
<feature type="domain" description="Partial AB-hydrolase lipase" evidence="4">
    <location>
        <begin position="53"/>
        <end position="112"/>
    </location>
</feature>
<proteinExistence type="inferred from homology"/>
<dbReference type="AlphaFoldDB" id="A0AAN7V7I0"/>
<keyword evidence="3" id="KW-0732">Signal</keyword>
<evidence type="ECO:0000256" key="2">
    <source>
        <dbReference type="PIRSR" id="PIRSR000862-1"/>
    </source>
</evidence>
<dbReference type="InterPro" id="IPR006693">
    <property type="entry name" value="AB_hydrolase_lipase"/>
</dbReference>
<reference evidence="5 6" key="1">
    <citation type="journal article" date="2024" name="Insects">
        <title>An Improved Chromosome-Level Genome Assembly of the Firefly Pyrocoelia pectoralis.</title>
        <authorList>
            <person name="Fu X."/>
            <person name="Meyer-Rochow V.B."/>
            <person name="Ballantyne L."/>
            <person name="Zhu X."/>
        </authorList>
    </citation>
    <scope>NUCLEOTIDE SEQUENCE [LARGE SCALE GENOMIC DNA]</scope>
    <source>
        <strain evidence="5">XCY_ONT2</strain>
    </source>
</reference>
<feature type="active site" description="Charge relay system" evidence="2">
    <location>
        <position position="293"/>
    </location>
</feature>
<dbReference type="InterPro" id="IPR029058">
    <property type="entry name" value="AB_hydrolase_fold"/>
</dbReference>
<dbReference type="PANTHER" id="PTHR11005">
    <property type="entry name" value="LYSOSOMAL ACID LIPASE-RELATED"/>
    <property type="match status" value="1"/>
</dbReference>
<evidence type="ECO:0000259" key="4">
    <source>
        <dbReference type="Pfam" id="PF04083"/>
    </source>
</evidence>
<evidence type="ECO:0000256" key="3">
    <source>
        <dbReference type="SAM" id="SignalP"/>
    </source>
</evidence>
<feature type="active site" description="Nucleophile" evidence="2">
    <location>
        <position position="175"/>
    </location>
</feature>
<name>A0AAN7V7I0_9COLE</name>
<dbReference type="Pfam" id="PF04083">
    <property type="entry name" value="Abhydro_lipase"/>
    <property type="match status" value="1"/>
</dbReference>
<comment type="similarity">
    <text evidence="1">Belongs to the AB hydrolase superfamily. Lipase family.</text>
</comment>
<protein>
    <recommendedName>
        <fullName evidence="4">Partial AB-hydrolase lipase domain-containing protein</fullName>
    </recommendedName>
</protein>
<evidence type="ECO:0000313" key="5">
    <source>
        <dbReference type="EMBL" id="KAK5643345.1"/>
    </source>
</evidence>
<organism evidence="5 6">
    <name type="scientific">Pyrocoelia pectoralis</name>
    <dbReference type="NCBI Taxonomy" id="417401"/>
    <lineage>
        <taxon>Eukaryota</taxon>
        <taxon>Metazoa</taxon>
        <taxon>Ecdysozoa</taxon>
        <taxon>Arthropoda</taxon>
        <taxon>Hexapoda</taxon>
        <taxon>Insecta</taxon>
        <taxon>Pterygota</taxon>
        <taxon>Neoptera</taxon>
        <taxon>Endopterygota</taxon>
        <taxon>Coleoptera</taxon>
        <taxon>Polyphaga</taxon>
        <taxon>Elateriformia</taxon>
        <taxon>Elateroidea</taxon>
        <taxon>Lampyridae</taxon>
        <taxon>Lampyrinae</taxon>
        <taxon>Pyrocoelia</taxon>
    </lineage>
</organism>